<proteinExistence type="predicted"/>
<name>A0ABS1BHC7_9SPHI</name>
<keyword evidence="3" id="KW-1185">Reference proteome</keyword>
<keyword evidence="1" id="KW-1133">Transmembrane helix</keyword>
<organism evidence="2 3">
    <name type="scientific">Pedobacter segetis</name>
    <dbReference type="NCBI Taxonomy" id="2793069"/>
    <lineage>
        <taxon>Bacteria</taxon>
        <taxon>Pseudomonadati</taxon>
        <taxon>Bacteroidota</taxon>
        <taxon>Sphingobacteriia</taxon>
        <taxon>Sphingobacteriales</taxon>
        <taxon>Sphingobacteriaceae</taxon>
        <taxon>Pedobacter</taxon>
    </lineage>
</organism>
<dbReference type="Proteomes" id="UP000660024">
    <property type="component" value="Unassembled WGS sequence"/>
</dbReference>
<protein>
    <submittedName>
        <fullName evidence="2">Uncharacterized protein</fullName>
    </submittedName>
</protein>
<gene>
    <name evidence="2" type="ORF">I5M32_04675</name>
</gene>
<comment type="caution">
    <text evidence="2">The sequence shown here is derived from an EMBL/GenBank/DDBJ whole genome shotgun (WGS) entry which is preliminary data.</text>
</comment>
<feature type="transmembrane region" description="Helical" evidence="1">
    <location>
        <begin position="101"/>
        <end position="120"/>
    </location>
</feature>
<evidence type="ECO:0000313" key="2">
    <source>
        <dbReference type="EMBL" id="MBK0382247.1"/>
    </source>
</evidence>
<dbReference type="RefSeq" id="WP_200585029.1">
    <property type="nucleotide sequence ID" value="NZ_JAEHFY010000005.1"/>
</dbReference>
<accession>A0ABS1BHC7</accession>
<feature type="transmembrane region" description="Helical" evidence="1">
    <location>
        <begin position="126"/>
        <end position="146"/>
    </location>
</feature>
<evidence type="ECO:0000256" key="1">
    <source>
        <dbReference type="SAM" id="Phobius"/>
    </source>
</evidence>
<reference evidence="2 3" key="1">
    <citation type="submission" date="2020-12" db="EMBL/GenBank/DDBJ databases">
        <title>Bacterial novel species Pedobacter sp. SD-b isolated from soil.</title>
        <authorList>
            <person name="Jung H.-Y."/>
        </authorList>
    </citation>
    <scope>NUCLEOTIDE SEQUENCE [LARGE SCALE GENOMIC DNA]</scope>
    <source>
        <strain evidence="2 3">SD-b</strain>
    </source>
</reference>
<evidence type="ECO:0000313" key="3">
    <source>
        <dbReference type="Proteomes" id="UP000660024"/>
    </source>
</evidence>
<sequence length="168" mass="19441">MMNLHLTDRITTSLPINRVEFVRRLELLTESGNTTILSDFKDNFSKSDKKFKGKIDLNKFKIKKRRKLFDTNFNVAVANGEIKEDKDSLMIEIDGFANSKYILFPAFLISLVFFLTIFFSDQKIDASIISSFLKTVIFISIIYILLLKQNVKLLKDELENDFVGVLKN</sequence>
<keyword evidence="1" id="KW-0812">Transmembrane</keyword>
<dbReference type="EMBL" id="JAEHFY010000005">
    <property type="protein sequence ID" value="MBK0382247.1"/>
    <property type="molecule type" value="Genomic_DNA"/>
</dbReference>
<keyword evidence="1" id="KW-0472">Membrane</keyword>